<feature type="active site" description="Proton donor" evidence="7">
    <location>
        <position position="54"/>
    </location>
</feature>
<dbReference type="SUPFAM" id="SSF53927">
    <property type="entry name" value="Cytidine deaminase-like"/>
    <property type="match status" value="1"/>
</dbReference>
<dbReference type="InterPro" id="IPR002125">
    <property type="entry name" value="CMP_dCMP_dom"/>
</dbReference>
<protein>
    <recommendedName>
        <fullName evidence="7">tRNA-specific adenosine deaminase</fullName>
        <ecNumber evidence="7">3.5.4.33</ecNumber>
    </recommendedName>
</protein>
<comment type="catalytic activity">
    <reaction evidence="6 7">
        <text>adenosine(34) in tRNA + H2O + H(+) = inosine(34) in tRNA + NH4(+)</text>
        <dbReference type="Rhea" id="RHEA:43168"/>
        <dbReference type="Rhea" id="RHEA-COMP:10373"/>
        <dbReference type="Rhea" id="RHEA-COMP:10374"/>
        <dbReference type="ChEBI" id="CHEBI:15377"/>
        <dbReference type="ChEBI" id="CHEBI:15378"/>
        <dbReference type="ChEBI" id="CHEBI:28938"/>
        <dbReference type="ChEBI" id="CHEBI:74411"/>
        <dbReference type="ChEBI" id="CHEBI:82852"/>
        <dbReference type="EC" id="3.5.4.33"/>
    </reaction>
</comment>
<evidence type="ECO:0000256" key="6">
    <source>
        <dbReference type="ARBA" id="ARBA00048045"/>
    </source>
</evidence>
<name>A0ABZ2YG81_9BACT</name>
<reference evidence="9 10" key="1">
    <citation type="submission" date="2023-03" db="EMBL/GenBank/DDBJ databases">
        <title>Novel Species.</title>
        <authorList>
            <person name="Ma S."/>
        </authorList>
    </citation>
    <scope>NUCLEOTIDE SEQUENCE [LARGE SCALE GENOMIC DNA]</scope>
    <source>
        <strain evidence="9 10">B11</strain>
    </source>
</reference>
<keyword evidence="5 7" id="KW-0862">Zinc</keyword>
<dbReference type="GO" id="GO:0052717">
    <property type="term" value="F:tRNA-specific adenosine-34 deaminase activity"/>
    <property type="evidence" value="ECO:0007669"/>
    <property type="project" value="UniProtKB-EC"/>
</dbReference>
<keyword evidence="3 7" id="KW-0479">Metal-binding</keyword>
<dbReference type="CDD" id="cd01285">
    <property type="entry name" value="nucleoside_deaminase"/>
    <property type="match status" value="1"/>
</dbReference>
<dbReference type="EC" id="3.5.4.33" evidence="7"/>
<dbReference type="InterPro" id="IPR016192">
    <property type="entry name" value="APOBEC/CMP_deaminase_Zn-bd"/>
</dbReference>
<evidence type="ECO:0000256" key="3">
    <source>
        <dbReference type="ARBA" id="ARBA00022723"/>
    </source>
</evidence>
<keyword evidence="10" id="KW-1185">Reference proteome</keyword>
<proteinExistence type="inferred from homology"/>
<dbReference type="HAMAP" id="MF_00972">
    <property type="entry name" value="tRNA_aden_deaminase"/>
    <property type="match status" value="1"/>
</dbReference>
<dbReference type="Pfam" id="PF00383">
    <property type="entry name" value="dCMP_cyt_deam_1"/>
    <property type="match status" value="1"/>
</dbReference>
<accession>A0ABZ2YG81</accession>
<feature type="binding site" evidence="7">
    <location>
        <position position="85"/>
    </location>
    <ligand>
        <name>Zn(2+)</name>
        <dbReference type="ChEBI" id="CHEBI:29105"/>
        <note>catalytic</note>
    </ligand>
</feature>
<dbReference type="PROSITE" id="PS51747">
    <property type="entry name" value="CYT_DCMP_DEAMINASES_2"/>
    <property type="match status" value="1"/>
</dbReference>
<dbReference type="RefSeq" id="WP_369019447.1">
    <property type="nucleotide sequence ID" value="NZ_CP121689.1"/>
</dbReference>
<keyword evidence="4 7" id="KW-0378">Hydrolase</keyword>
<sequence length="166" mass="18599">MDHKKFMEIALKEAWQAFQEDEVPVGACLVKNGQIVSCGHNRREKLQDVTSHAEIETIRKASQELGTWRLENCILYVTLEPCPMCAGAIIQARIHKVYFGARDPKAGAAGSKINLFQPGLFNHTTEIEGGLLAEKCSQILKQYFKIKREQSGEVAELDEGARLEIE</sequence>
<organism evidence="9 10">
    <name type="scientific">Thermatribacter velox</name>
    <dbReference type="NCBI Taxonomy" id="3039681"/>
    <lineage>
        <taxon>Bacteria</taxon>
        <taxon>Pseudomonadati</taxon>
        <taxon>Atribacterota</taxon>
        <taxon>Atribacteria</taxon>
        <taxon>Atribacterales</taxon>
        <taxon>Thermatribacteraceae</taxon>
        <taxon>Thermatribacter</taxon>
    </lineage>
</organism>
<dbReference type="PANTHER" id="PTHR11079">
    <property type="entry name" value="CYTOSINE DEAMINASE FAMILY MEMBER"/>
    <property type="match status" value="1"/>
</dbReference>
<dbReference type="Proteomes" id="UP001461341">
    <property type="component" value="Chromosome"/>
</dbReference>
<dbReference type="Gene3D" id="3.40.140.10">
    <property type="entry name" value="Cytidine Deaminase, domain 2"/>
    <property type="match status" value="1"/>
</dbReference>
<feature type="binding site" evidence="7">
    <location>
        <position position="52"/>
    </location>
    <ligand>
        <name>Zn(2+)</name>
        <dbReference type="ChEBI" id="CHEBI:29105"/>
        <note>catalytic</note>
    </ligand>
</feature>
<dbReference type="PROSITE" id="PS00903">
    <property type="entry name" value="CYT_DCMP_DEAMINASES_1"/>
    <property type="match status" value="1"/>
</dbReference>
<comment type="cofactor">
    <cofactor evidence="7">
        <name>Zn(2+)</name>
        <dbReference type="ChEBI" id="CHEBI:29105"/>
    </cofactor>
    <text evidence="7">Binds 1 zinc ion per subunit.</text>
</comment>
<dbReference type="InterPro" id="IPR016193">
    <property type="entry name" value="Cytidine_deaminase-like"/>
</dbReference>
<dbReference type="EMBL" id="CP121689">
    <property type="protein sequence ID" value="WZL77291.1"/>
    <property type="molecule type" value="Genomic_DNA"/>
</dbReference>
<evidence type="ECO:0000256" key="7">
    <source>
        <dbReference type="HAMAP-Rule" id="MF_00972"/>
    </source>
</evidence>
<comment type="similarity">
    <text evidence="1">Belongs to the cytidine and deoxycytidylate deaminase family. ADAT2 subfamily.</text>
</comment>
<gene>
    <name evidence="7 9" type="primary">tadA</name>
    <name evidence="9" type="ORF">QBE54_11270</name>
</gene>
<evidence type="ECO:0000313" key="9">
    <source>
        <dbReference type="EMBL" id="WZL77291.1"/>
    </source>
</evidence>
<evidence type="ECO:0000256" key="2">
    <source>
        <dbReference type="ARBA" id="ARBA00022694"/>
    </source>
</evidence>
<dbReference type="InterPro" id="IPR028883">
    <property type="entry name" value="tRNA_aden_deaminase"/>
</dbReference>
<evidence type="ECO:0000256" key="1">
    <source>
        <dbReference type="ARBA" id="ARBA00010669"/>
    </source>
</evidence>
<evidence type="ECO:0000259" key="8">
    <source>
        <dbReference type="PROSITE" id="PS51747"/>
    </source>
</evidence>
<dbReference type="NCBIfam" id="NF008113">
    <property type="entry name" value="PRK10860.1"/>
    <property type="match status" value="1"/>
</dbReference>
<keyword evidence="2 7" id="KW-0819">tRNA processing</keyword>
<comment type="function">
    <text evidence="7">Catalyzes the deamination of adenosine to inosine at the wobble position 34 of tRNA(Arg2).</text>
</comment>
<evidence type="ECO:0000256" key="4">
    <source>
        <dbReference type="ARBA" id="ARBA00022801"/>
    </source>
</evidence>
<feature type="binding site" evidence="7">
    <location>
        <position position="82"/>
    </location>
    <ligand>
        <name>Zn(2+)</name>
        <dbReference type="ChEBI" id="CHEBI:29105"/>
        <note>catalytic</note>
    </ligand>
</feature>
<dbReference type="PANTHER" id="PTHR11079:SF179">
    <property type="entry name" value="TRNA(ADENINE(34)) DEAMINASE, CHLOROPLASTIC"/>
    <property type="match status" value="1"/>
</dbReference>
<evidence type="ECO:0000313" key="10">
    <source>
        <dbReference type="Proteomes" id="UP001461341"/>
    </source>
</evidence>
<feature type="domain" description="CMP/dCMP-type deaminase" evidence="8">
    <location>
        <begin position="1"/>
        <end position="112"/>
    </location>
</feature>
<evidence type="ECO:0000256" key="5">
    <source>
        <dbReference type="ARBA" id="ARBA00022833"/>
    </source>
</evidence>
<comment type="subunit">
    <text evidence="7">Homodimer.</text>
</comment>